<dbReference type="InParanoid" id="I7M169"/>
<dbReference type="GO" id="GO:0006913">
    <property type="term" value="P:nucleocytoplasmic transport"/>
    <property type="evidence" value="ECO:0007669"/>
    <property type="project" value="TreeGrafter"/>
</dbReference>
<dbReference type="EMBL" id="GG662708">
    <property type="protein sequence ID" value="EAR95056.2"/>
    <property type="molecule type" value="Genomic_DNA"/>
</dbReference>
<dbReference type="GO" id="GO:0005634">
    <property type="term" value="C:nucleus"/>
    <property type="evidence" value="ECO:0007669"/>
    <property type="project" value="TreeGrafter"/>
</dbReference>
<keyword evidence="1" id="KW-0343">GTPase activation</keyword>
<evidence type="ECO:0000313" key="5">
    <source>
        <dbReference type="Proteomes" id="UP000009168"/>
    </source>
</evidence>
<dbReference type="OrthoDB" id="120976at2759"/>
<dbReference type="GeneID" id="7824978"/>
<keyword evidence="4" id="KW-0808">Transferase</keyword>
<evidence type="ECO:0000313" key="4">
    <source>
        <dbReference type="EMBL" id="EAR95056.2"/>
    </source>
</evidence>
<keyword evidence="4" id="KW-0418">Kinase</keyword>
<evidence type="ECO:0000256" key="2">
    <source>
        <dbReference type="ARBA" id="ARBA00022614"/>
    </source>
</evidence>
<protein>
    <submittedName>
        <fullName evidence="4">Kinase domain protein</fullName>
    </submittedName>
</protein>
<dbReference type="Gene3D" id="3.80.10.10">
    <property type="entry name" value="Ribonuclease Inhibitor"/>
    <property type="match status" value="2"/>
</dbReference>
<keyword evidence="2" id="KW-0433">Leucine-rich repeat</keyword>
<reference evidence="5" key="1">
    <citation type="journal article" date="2006" name="PLoS Biol.">
        <title>Macronuclear genome sequence of the ciliate Tetrahymena thermophila, a model eukaryote.</title>
        <authorList>
            <person name="Eisen J.A."/>
            <person name="Coyne R.S."/>
            <person name="Wu M."/>
            <person name="Wu D."/>
            <person name="Thiagarajan M."/>
            <person name="Wortman J.R."/>
            <person name="Badger J.H."/>
            <person name="Ren Q."/>
            <person name="Amedeo P."/>
            <person name="Jones K.M."/>
            <person name="Tallon L.J."/>
            <person name="Delcher A.L."/>
            <person name="Salzberg S.L."/>
            <person name="Silva J.C."/>
            <person name="Haas B.J."/>
            <person name="Majoros W.H."/>
            <person name="Farzad M."/>
            <person name="Carlton J.M."/>
            <person name="Smith R.K. Jr."/>
            <person name="Garg J."/>
            <person name="Pearlman R.E."/>
            <person name="Karrer K.M."/>
            <person name="Sun L."/>
            <person name="Manning G."/>
            <person name="Elde N.C."/>
            <person name="Turkewitz A.P."/>
            <person name="Asai D.J."/>
            <person name="Wilkes D.E."/>
            <person name="Wang Y."/>
            <person name="Cai H."/>
            <person name="Collins K."/>
            <person name="Stewart B.A."/>
            <person name="Lee S.R."/>
            <person name="Wilamowska K."/>
            <person name="Weinberg Z."/>
            <person name="Ruzzo W.L."/>
            <person name="Wloga D."/>
            <person name="Gaertig J."/>
            <person name="Frankel J."/>
            <person name="Tsao C.-C."/>
            <person name="Gorovsky M.A."/>
            <person name="Keeling P.J."/>
            <person name="Waller R.F."/>
            <person name="Patron N.J."/>
            <person name="Cherry J.M."/>
            <person name="Stover N.A."/>
            <person name="Krieger C.J."/>
            <person name="del Toro C."/>
            <person name="Ryder H.F."/>
            <person name="Williamson S.C."/>
            <person name="Barbeau R.A."/>
            <person name="Hamilton E.P."/>
            <person name="Orias E."/>
        </authorList>
    </citation>
    <scope>NUCLEOTIDE SEQUENCE [LARGE SCALE GENOMIC DNA]</scope>
    <source>
        <strain evidence="5">SB210</strain>
    </source>
</reference>
<gene>
    <name evidence="4" type="ORF">TTHERM_00519880</name>
</gene>
<evidence type="ECO:0000256" key="3">
    <source>
        <dbReference type="ARBA" id="ARBA00022737"/>
    </source>
</evidence>
<dbReference type="GO" id="GO:0005829">
    <property type="term" value="C:cytosol"/>
    <property type="evidence" value="ECO:0007669"/>
    <property type="project" value="TreeGrafter"/>
</dbReference>
<dbReference type="SUPFAM" id="SSF52047">
    <property type="entry name" value="RNI-like"/>
    <property type="match status" value="1"/>
</dbReference>
<keyword evidence="5" id="KW-1185">Reference proteome</keyword>
<dbReference type="GO" id="GO:0031267">
    <property type="term" value="F:small GTPase binding"/>
    <property type="evidence" value="ECO:0007669"/>
    <property type="project" value="TreeGrafter"/>
</dbReference>
<organism evidence="4 5">
    <name type="scientific">Tetrahymena thermophila (strain SB210)</name>
    <dbReference type="NCBI Taxonomy" id="312017"/>
    <lineage>
        <taxon>Eukaryota</taxon>
        <taxon>Sar</taxon>
        <taxon>Alveolata</taxon>
        <taxon>Ciliophora</taxon>
        <taxon>Intramacronucleata</taxon>
        <taxon>Oligohymenophorea</taxon>
        <taxon>Hymenostomatida</taxon>
        <taxon>Tetrahymenina</taxon>
        <taxon>Tetrahymenidae</taxon>
        <taxon>Tetrahymena</taxon>
    </lineage>
</organism>
<dbReference type="AlphaFoldDB" id="I7M169"/>
<dbReference type="Proteomes" id="UP000009168">
    <property type="component" value="Unassembled WGS sequence"/>
</dbReference>
<dbReference type="GO" id="GO:0005096">
    <property type="term" value="F:GTPase activator activity"/>
    <property type="evidence" value="ECO:0007669"/>
    <property type="project" value="UniProtKB-KW"/>
</dbReference>
<sequence>MKVQDLTEKGLALFCSSLINYPNLQTFKLETSVKLGKKQFVCIGSALAQCKNLQTLSIILSQVKVKAQDAQGLVSSLRNSVSLQQLSLDFNNHNFGEKGTQAVSSALKKLTNLLYLNLNLKNNNIGQLGFSSLISNLQCLENLKTLILKISRDSISKKIESLSFLSSLKNLQTLQISLPSNDLDDNCAAYLSPALKSLTQLTNLSLKLGSNQIGDNGLKALNLTFKDCTNLQSLSLDIKSHLIGSQGFASFSFLKDCSSLSSLKLKLDINEDDNNATFRLGRDLTSIKNLKSLSLQMNDFMDIDQKSQIDFFSHIAGSQSLIILSLDIMLNISCYQTQQKNRKPFQKDNFAYKRWIQKIKRLVHYQLK</sequence>
<dbReference type="InterPro" id="IPR027038">
    <property type="entry name" value="RanGap"/>
</dbReference>
<evidence type="ECO:0000256" key="1">
    <source>
        <dbReference type="ARBA" id="ARBA00022468"/>
    </source>
</evidence>
<dbReference type="GO" id="GO:0016301">
    <property type="term" value="F:kinase activity"/>
    <property type="evidence" value="ECO:0007669"/>
    <property type="project" value="UniProtKB-KW"/>
</dbReference>
<keyword evidence="3" id="KW-0677">Repeat</keyword>
<accession>I7M169</accession>
<dbReference type="KEGG" id="tet:TTHERM_00519880"/>
<dbReference type="InterPro" id="IPR032675">
    <property type="entry name" value="LRR_dom_sf"/>
</dbReference>
<name>I7M169_TETTS</name>
<dbReference type="GO" id="GO:0048471">
    <property type="term" value="C:perinuclear region of cytoplasm"/>
    <property type="evidence" value="ECO:0007669"/>
    <property type="project" value="TreeGrafter"/>
</dbReference>
<dbReference type="PANTHER" id="PTHR24113">
    <property type="entry name" value="RAN GTPASE-ACTIVATING PROTEIN 1"/>
    <property type="match status" value="1"/>
</dbReference>
<dbReference type="RefSeq" id="XP_001015301.2">
    <property type="nucleotide sequence ID" value="XM_001015301.2"/>
</dbReference>
<proteinExistence type="predicted"/>
<dbReference type="PANTHER" id="PTHR24113:SF12">
    <property type="entry name" value="RAN GTPASE-ACTIVATING PROTEIN 1"/>
    <property type="match status" value="1"/>
</dbReference>